<accession>A0AAQ3JQC7</accession>
<dbReference type="EMBL" id="CP136890">
    <property type="protein sequence ID" value="WOK93927.1"/>
    <property type="molecule type" value="Genomic_DNA"/>
</dbReference>
<reference evidence="1 2" key="1">
    <citation type="submission" date="2023-10" db="EMBL/GenBank/DDBJ databases">
        <title>Chromosome-scale genome assembly provides insights into flower coloration mechanisms of Canna indica.</title>
        <authorList>
            <person name="Li C."/>
        </authorList>
    </citation>
    <scope>NUCLEOTIDE SEQUENCE [LARGE SCALE GENOMIC DNA]</scope>
    <source>
        <tissue evidence="1">Flower</tissue>
    </source>
</reference>
<dbReference type="AlphaFoldDB" id="A0AAQ3JQC7"/>
<dbReference type="PANTHER" id="PTHR19446">
    <property type="entry name" value="REVERSE TRANSCRIPTASES"/>
    <property type="match status" value="1"/>
</dbReference>
<proteinExistence type="predicted"/>
<name>A0AAQ3JQC7_9LILI</name>
<organism evidence="1 2">
    <name type="scientific">Canna indica</name>
    <name type="common">Indian-shot</name>
    <dbReference type="NCBI Taxonomy" id="4628"/>
    <lineage>
        <taxon>Eukaryota</taxon>
        <taxon>Viridiplantae</taxon>
        <taxon>Streptophyta</taxon>
        <taxon>Embryophyta</taxon>
        <taxon>Tracheophyta</taxon>
        <taxon>Spermatophyta</taxon>
        <taxon>Magnoliopsida</taxon>
        <taxon>Liliopsida</taxon>
        <taxon>Zingiberales</taxon>
        <taxon>Cannaceae</taxon>
        <taxon>Canna</taxon>
    </lineage>
</organism>
<evidence type="ECO:0000313" key="2">
    <source>
        <dbReference type="Proteomes" id="UP001327560"/>
    </source>
</evidence>
<evidence type="ECO:0008006" key="3">
    <source>
        <dbReference type="Google" id="ProtNLM"/>
    </source>
</evidence>
<dbReference type="Proteomes" id="UP001327560">
    <property type="component" value="Chromosome 1"/>
</dbReference>
<sequence>MADMFKSHFVSILGASREPLLHINWSNIITPQHDLLRDMAAPFSFSEVDKVIKSMKSYKSPGPDGITMEFYKSFWGKIGPLVVKIPNDLMLQHADFQKINSAFITLIPKKEGANATNDFRPISLENSLVKIFSKLLANRLAEQMKSLIDNKQGAFT</sequence>
<evidence type="ECO:0000313" key="1">
    <source>
        <dbReference type="EMBL" id="WOK93927.1"/>
    </source>
</evidence>
<keyword evidence="2" id="KW-1185">Reference proteome</keyword>
<protein>
    <recommendedName>
        <fullName evidence="3">Reverse transcriptase</fullName>
    </recommendedName>
</protein>
<gene>
    <name evidence="1" type="ORF">Cni_G02628</name>
</gene>